<protein>
    <submittedName>
        <fullName evidence="1">Uncharacterized protein</fullName>
    </submittedName>
</protein>
<keyword evidence="2" id="KW-1185">Reference proteome</keyword>
<organism evidence="1 2">
    <name type="scientific">Caballeronia fortuita</name>
    <dbReference type="NCBI Taxonomy" id="1777138"/>
    <lineage>
        <taxon>Bacteria</taxon>
        <taxon>Pseudomonadati</taxon>
        <taxon>Pseudomonadota</taxon>
        <taxon>Betaproteobacteria</taxon>
        <taxon>Burkholderiales</taxon>
        <taxon>Burkholderiaceae</taxon>
        <taxon>Caballeronia</taxon>
    </lineage>
</organism>
<dbReference type="Proteomes" id="UP000054903">
    <property type="component" value="Unassembled WGS sequence"/>
</dbReference>
<name>A0A158DH42_9BURK</name>
<dbReference type="AlphaFoldDB" id="A0A158DH42"/>
<accession>A0A158DH42</accession>
<dbReference type="EMBL" id="FCNX02000015">
    <property type="protein sequence ID" value="SAK93566.1"/>
    <property type="molecule type" value="Genomic_DNA"/>
</dbReference>
<evidence type="ECO:0000313" key="2">
    <source>
        <dbReference type="Proteomes" id="UP000054903"/>
    </source>
</evidence>
<comment type="caution">
    <text evidence="1">The sequence shown here is derived from an EMBL/GenBank/DDBJ whole genome shotgun (WGS) entry which is preliminary data.</text>
</comment>
<gene>
    <name evidence="1" type="ORF">AWB77_05324</name>
</gene>
<evidence type="ECO:0000313" key="1">
    <source>
        <dbReference type="EMBL" id="SAK93566.1"/>
    </source>
</evidence>
<proteinExistence type="predicted"/>
<sequence length="38" mass="4329">MQYRPGVRRVHSLILLNPCLFLQTLEVRPSIPAPARVS</sequence>
<reference evidence="1" key="1">
    <citation type="submission" date="2016-01" db="EMBL/GenBank/DDBJ databases">
        <authorList>
            <person name="Peeters C."/>
        </authorList>
    </citation>
    <scope>NUCLEOTIDE SEQUENCE</scope>
    <source>
        <strain evidence="1">LMG 29320</strain>
    </source>
</reference>
<dbReference type="STRING" id="1777138.AWB77_05324"/>